<name>A0A2A2TFE7_9CYAN</name>
<keyword evidence="2" id="KW-1185">Reference proteome</keyword>
<dbReference type="EMBL" id="NTFS01000244">
    <property type="protein sequence ID" value="PAX52396.1"/>
    <property type="molecule type" value="Genomic_DNA"/>
</dbReference>
<dbReference type="OrthoDB" id="8617719at2"/>
<dbReference type="NCBIfam" id="TIGR02646">
    <property type="entry name" value="retron system putative HNH endonuclease"/>
    <property type="match status" value="1"/>
</dbReference>
<dbReference type="InterPro" id="IPR003615">
    <property type="entry name" value="HNH_nuc"/>
</dbReference>
<proteinExistence type="predicted"/>
<protein>
    <submittedName>
        <fullName evidence="1">TIGR02646 family protein</fullName>
    </submittedName>
</protein>
<dbReference type="InterPro" id="IPR013467">
    <property type="entry name" value="HNH78-like"/>
</dbReference>
<dbReference type="Gene3D" id="1.10.30.50">
    <property type="match status" value="1"/>
</dbReference>
<reference evidence="1 2" key="1">
    <citation type="submission" date="2017-08" db="EMBL/GenBank/DDBJ databases">
        <title>Draft genome sequence of filamentous cyanobacterium Calothrix elsteri CCALA 953.</title>
        <authorList>
            <person name="Gagunashvili A.N."/>
            <person name="Elster J."/>
            <person name="Andresson O.S."/>
        </authorList>
    </citation>
    <scope>NUCLEOTIDE SEQUENCE [LARGE SCALE GENOMIC DNA]</scope>
    <source>
        <strain evidence="1 2">CCALA 953</strain>
    </source>
</reference>
<dbReference type="RefSeq" id="WP_095723301.1">
    <property type="nucleotide sequence ID" value="NZ_NTFS01000244.1"/>
</dbReference>
<evidence type="ECO:0000313" key="1">
    <source>
        <dbReference type="EMBL" id="PAX52396.1"/>
    </source>
</evidence>
<gene>
    <name evidence="1" type="ORF">CK510_19590</name>
</gene>
<evidence type="ECO:0000313" key="2">
    <source>
        <dbReference type="Proteomes" id="UP000218238"/>
    </source>
</evidence>
<dbReference type="AlphaFoldDB" id="A0A2A2TFE7"/>
<accession>A0A2A2TFE7</accession>
<organism evidence="1 2">
    <name type="scientific">Brunnivagina elsteri CCALA 953</name>
    <dbReference type="NCBI Taxonomy" id="987040"/>
    <lineage>
        <taxon>Bacteria</taxon>
        <taxon>Bacillati</taxon>
        <taxon>Cyanobacteriota</taxon>
        <taxon>Cyanophyceae</taxon>
        <taxon>Nostocales</taxon>
        <taxon>Calotrichaceae</taxon>
        <taxon>Brunnivagina</taxon>
    </lineage>
</organism>
<sequence length="213" mass="24574">MKYINKSQEPGSLTVWNRKQGKKISNWKSFNKSVKEDVYQSLLREQGYICCYCGINISRRNCHVEHFRPKSKYQDLTFTYTNLIASCQGEDEVRPTKPVHCGHKKTNWFDDDLMISPLNPQCVNYFRYSGSGDILPTNDVEMQIAAKTTIDILALNIDKLRKMRRVAVDAVLEMIEGLSDAEVKLLAEGYQRVDDSGKYTPFSMVVSYFLNQF</sequence>
<comment type="caution">
    <text evidence="1">The sequence shown here is derived from an EMBL/GenBank/DDBJ whole genome shotgun (WGS) entry which is preliminary data.</text>
</comment>
<dbReference type="Proteomes" id="UP000218238">
    <property type="component" value="Unassembled WGS sequence"/>
</dbReference>
<dbReference type="CDD" id="cd00085">
    <property type="entry name" value="HNHc"/>
    <property type="match status" value="1"/>
</dbReference>